<evidence type="ECO:0000256" key="6">
    <source>
        <dbReference type="SAM" id="MobiDB-lite"/>
    </source>
</evidence>
<proteinExistence type="inferred from homology"/>
<dbReference type="Pfam" id="PF01145">
    <property type="entry name" value="Band_7"/>
    <property type="match status" value="1"/>
</dbReference>
<keyword evidence="3 7" id="KW-0812">Transmembrane</keyword>
<dbReference type="InterPro" id="IPR001107">
    <property type="entry name" value="Band_7"/>
</dbReference>
<comment type="caution">
    <text evidence="9">The sequence shown here is derived from an EMBL/GenBank/DDBJ whole genome shotgun (WGS) entry which is preliminary data.</text>
</comment>
<protein>
    <submittedName>
        <fullName evidence="9">Protease modulator HflK</fullName>
    </submittedName>
</protein>
<keyword evidence="5 7" id="KW-0472">Membrane</keyword>
<dbReference type="CDD" id="cd03404">
    <property type="entry name" value="SPFH_HflK"/>
    <property type="match status" value="1"/>
</dbReference>
<organism evidence="9 10">
    <name type="scientific">Novosphingobium kalidii</name>
    <dbReference type="NCBI Taxonomy" id="3230299"/>
    <lineage>
        <taxon>Bacteria</taxon>
        <taxon>Pseudomonadati</taxon>
        <taxon>Pseudomonadota</taxon>
        <taxon>Alphaproteobacteria</taxon>
        <taxon>Sphingomonadales</taxon>
        <taxon>Sphingomonadaceae</taxon>
        <taxon>Novosphingobium</taxon>
    </lineage>
</organism>
<feature type="compositionally biased region" description="Basic and acidic residues" evidence="6">
    <location>
        <begin position="11"/>
        <end position="27"/>
    </location>
</feature>
<feature type="domain" description="Band 7" evidence="8">
    <location>
        <begin position="107"/>
        <end position="274"/>
    </location>
</feature>
<accession>A0ABV2D4P9</accession>
<gene>
    <name evidence="9" type="ORF">ABVV53_15515</name>
</gene>
<comment type="similarity">
    <text evidence="2">Belongs to the band 7/mec-2 family. HflK subfamily.</text>
</comment>
<dbReference type="InterPro" id="IPR050710">
    <property type="entry name" value="Band7/mec-2_domain"/>
</dbReference>
<comment type="subcellular location">
    <subcellularLocation>
        <location evidence="1">Membrane</location>
        <topology evidence="1">Single-pass membrane protein</topology>
    </subcellularLocation>
</comment>
<evidence type="ECO:0000313" key="10">
    <source>
        <dbReference type="Proteomes" id="UP001548713"/>
    </source>
</evidence>
<feature type="region of interest" description="Disordered" evidence="6">
    <location>
        <begin position="1"/>
        <end position="86"/>
    </location>
</feature>
<keyword evidence="4 7" id="KW-1133">Transmembrane helix</keyword>
<keyword evidence="10" id="KW-1185">Reference proteome</keyword>
<dbReference type="GO" id="GO:0008233">
    <property type="term" value="F:peptidase activity"/>
    <property type="evidence" value="ECO:0007669"/>
    <property type="project" value="UniProtKB-KW"/>
</dbReference>
<evidence type="ECO:0000256" key="2">
    <source>
        <dbReference type="ARBA" id="ARBA00006971"/>
    </source>
</evidence>
<evidence type="ECO:0000259" key="8">
    <source>
        <dbReference type="SMART" id="SM00244"/>
    </source>
</evidence>
<dbReference type="Proteomes" id="UP001548713">
    <property type="component" value="Unassembled WGS sequence"/>
</dbReference>
<dbReference type="Gene3D" id="3.30.479.30">
    <property type="entry name" value="Band 7 domain"/>
    <property type="match status" value="1"/>
</dbReference>
<evidence type="ECO:0000256" key="3">
    <source>
        <dbReference type="ARBA" id="ARBA00022692"/>
    </source>
</evidence>
<evidence type="ECO:0000256" key="4">
    <source>
        <dbReference type="ARBA" id="ARBA00022989"/>
    </source>
</evidence>
<evidence type="ECO:0000313" key="9">
    <source>
        <dbReference type="EMBL" id="MET1756854.1"/>
    </source>
</evidence>
<feature type="compositionally biased region" description="Gly residues" evidence="6">
    <location>
        <begin position="67"/>
        <end position="79"/>
    </location>
</feature>
<keyword evidence="9" id="KW-0378">Hydrolase</keyword>
<name>A0ABV2D4P9_9SPHN</name>
<feature type="region of interest" description="Disordered" evidence="6">
    <location>
        <begin position="349"/>
        <end position="382"/>
    </location>
</feature>
<keyword evidence="9" id="KW-0645">Protease</keyword>
<sequence>MAGRRSPWGGGDDKGGGPGDEAGKEGGQEPTPEQQRGPRNPWLPSGETPRRSASIEDIFKAREQRKSGGGGPGRPGGGMPRIPTRPDGKSWLPLIIGGVVLLWLGVSSVHMVGPKEEGTVTTFGKYARTIGPGISLTLPWPIQSVEVDDVTSIQRYTIPDGEGEKLMLTSDQNLVDLSYLVRWNIKDLKDYRFRLADPEETVREVAEAAMRSTLAEISLDEALSGSGRAEAEQGARERMQRILDFYRSGVAVQGVEIRKADPPTKVIGAFQQVTAAQQDAERDRSNARAWAQQLLARAQGDAAAFDKVYEEYKLAPEVTRRRMYYETMERVLSKNDKVIVESDGVTPYLPLSEVRRRQPTGSAPADVAGPAPVQAPSRGATP</sequence>
<dbReference type="SMART" id="SM00244">
    <property type="entry name" value="PHB"/>
    <property type="match status" value="1"/>
</dbReference>
<dbReference type="InterPro" id="IPR036013">
    <property type="entry name" value="Band_7/SPFH_dom_sf"/>
</dbReference>
<evidence type="ECO:0000256" key="5">
    <source>
        <dbReference type="ARBA" id="ARBA00023136"/>
    </source>
</evidence>
<dbReference type="GO" id="GO:0006508">
    <property type="term" value="P:proteolysis"/>
    <property type="evidence" value="ECO:0007669"/>
    <property type="project" value="UniProtKB-KW"/>
</dbReference>
<reference evidence="9 10" key="1">
    <citation type="submission" date="2024-07" db="EMBL/GenBank/DDBJ databases">
        <title>Novosphingobium kalidii RD2P27.</title>
        <authorList>
            <person name="Sun J.-Q."/>
        </authorList>
    </citation>
    <scope>NUCLEOTIDE SEQUENCE [LARGE SCALE GENOMIC DNA]</scope>
    <source>
        <strain evidence="9 10">RD2P27</strain>
    </source>
</reference>
<evidence type="ECO:0000256" key="7">
    <source>
        <dbReference type="SAM" id="Phobius"/>
    </source>
</evidence>
<dbReference type="SUPFAM" id="SSF117892">
    <property type="entry name" value="Band 7/SPFH domain"/>
    <property type="match status" value="1"/>
</dbReference>
<dbReference type="EMBL" id="JBEWLY010000024">
    <property type="protein sequence ID" value="MET1756854.1"/>
    <property type="molecule type" value="Genomic_DNA"/>
</dbReference>
<dbReference type="InterPro" id="IPR010201">
    <property type="entry name" value="HflK"/>
</dbReference>
<dbReference type="RefSeq" id="WP_353985347.1">
    <property type="nucleotide sequence ID" value="NZ_JBEWLY010000024.1"/>
</dbReference>
<dbReference type="PANTHER" id="PTHR43327">
    <property type="entry name" value="STOMATIN-LIKE PROTEIN 2, MITOCHONDRIAL"/>
    <property type="match status" value="1"/>
</dbReference>
<feature type="transmembrane region" description="Helical" evidence="7">
    <location>
        <begin position="91"/>
        <end position="113"/>
    </location>
</feature>
<dbReference type="PANTHER" id="PTHR43327:SF2">
    <property type="entry name" value="MODULATOR OF FTSH PROTEASE HFLK"/>
    <property type="match status" value="1"/>
</dbReference>
<feature type="compositionally biased region" description="Basic and acidic residues" evidence="6">
    <location>
        <begin position="48"/>
        <end position="66"/>
    </location>
</feature>
<evidence type="ECO:0000256" key="1">
    <source>
        <dbReference type="ARBA" id="ARBA00004167"/>
    </source>
</evidence>